<proteinExistence type="predicted"/>
<sequence>MLTILAVTLGLVAHGVQAVSMGASMAAAASLDMPAPENCGGCPGGDEQGGMVMEACFALCGATTALPPVVAAVHSSPAEQPVPLVASFSLGRTGPPDPYPPRPDLS</sequence>
<comment type="caution">
    <text evidence="3">The sequence shown here is derived from an EMBL/GenBank/DDBJ whole genome shotgun (WGS) entry which is preliminary data.</text>
</comment>
<name>A0A964T0T2_9HYPH</name>
<feature type="signal peptide" evidence="2">
    <location>
        <begin position="1"/>
        <end position="18"/>
    </location>
</feature>
<evidence type="ECO:0000313" key="4">
    <source>
        <dbReference type="Proteomes" id="UP000773614"/>
    </source>
</evidence>
<reference evidence="3" key="1">
    <citation type="submission" date="2019-03" db="EMBL/GenBank/DDBJ databases">
        <title>Afifella sp. nov., isolated from activated sludge.</title>
        <authorList>
            <person name="Li Q."/>
            <person name="Liu Y."/>
        </authorList>
    </citation>
    <scope>NUCLEOTIDE SEQUENCE</scope>
    <source>
        <strain evidence="3">L72</strain>
    </source>
</reference>
<dbReference type="AlphaFoldDB" id="A0A964T0T2"/>
<evidence type="ECO:0000256" key="1">
    <source>
        <dbReference type="SAM" id="MobiDB-lite"/>
    </source>
</evidence>
<accession>A0A964T0T2</accession>
<feature type="chain" id="PRO_5037201640" evidence="2">
    <location>
        <begin position="19"/>
        <end position="106"/>
    </location>
</feature>
<dbReference type="EMBL" id="SPKJ01000002">
    <property type="protein sequence ID" value="MYZ46316.1"/>
    <property type="molecule type" value="Genomic_DNA"/>
</dbReference>
<evidence type="ECO:0000256" key="2">
    <source>
        <dbReference type="SAM" id="SignalP"/>
    </source>
</evidence>
<keyword evidence="2" id="KW-0732">Signal</keyword>
<gene>
    <name evidence="3" type="ORF">E4O86_01080</name>
</gene>
<keyword evidence="4" id="KW-1185">Reference proteome</keyword>
<feature type="region of interest" description="Disordered" evidence="1">
    <location>
        <begin position="87"/>
        <end position="106"/>
    </location>
</feature>
<organism evidence="3 4">
    <name type="scientific">Propylenella binzhouense</name>
    <dbReference type="NCBI Taxonomy" id="2555902"/>
    <lineage>
        <taxon>Bacteria</taxon>
        <taxon>Pseudomonadati</taxon>
        <taxon>Pseudomonadota</taxon>
        <taxon>Alphaproteobacteria</taxon>
        <taxon>Hyphomicrobiales</taxon>
        <taxon>Propylenellaceae</taxon>
        <taxon>Propylenella</taxon>
    </lineage>
</organism>
<dbReference type="RefSeq" id="WP_161138658.1">
    <property type="nucleotide sequence ID" value="NZ_SPKJ01000002.1"/>
</dbReference>
<protein>
    <submittedName>
        <fullName evidence="3">Uncharacterized protein</fullName>
    </submittedName>
</protein>
<dbReference type="Proteomes" id="UP000773614">
    <property type="component" value="Unassembled WGS sequence"/>
</dbReference>
<evidence type="ECO:0000313" key="3">
    <source>
        <dbReference type="EMBL" id="MYZ46316.1"/>
    </source>
</evidence>
<feature type="compositionally biased region" description="Pro residues" evidence="1">
    <location>
        <begin position="95"/>
        <end position="106"/>
    </location>
</feature>